<dbReference type="PANTHER" id="PTHR43222:SF2">
    <property type="entry name" value="NUDIX HYDROLASE 23, CHLOROPLASTIC"/>
    <property type="match status" value="1"/>
</dbReference>
<dbReference type="Pfam" id="PF14803">
    <property type="entry name" value="Zn_ribbon_Nudix"/>
    <property type="match status" value="1"/>
</dbReference>
<dbReference type="Pfam" id="PF00293">
    <property type="entry name" value="NUDIX"/>
    <property type="match status" value="1"/>
</dbReference>
<dbReference type="AlphaFoldDB" id="A0A3B0ZZF1"/>
<dbReference type="Gene3D" id="3.90.79.10">
    <property type="entry name" value="Nucleoside Triphosphate Pyrophosphohydrolase"/>
    <property type="match status" value="1"/>
</dbReference>
<protein>
    <submittedName>
        <fullName evidence="2">MutT/Nudix family protein</fullName>
    </submittedName>
</protein>
<gene>
    <name evidence="2" type="ORF">MNBD_GAMMA21-2993</name>
</gene>
<evidence type="ECO:0000313" key="2">
    <source>
        <dbReference type="EMBL" id="VAW94640.1"/>
    </source>
</evidence>
<dbReference type="CDD" id="cd04511">
    <property type="entry name" value="NUDIX_Hydrolase"/>
    <property type="match status" value="1"/>
</dbReference>
<reference evidence="2" key="1">
    <citation type="submission" date="2018-06" db="EMBL/GenBank/DDBJ databases">
        <authorList>
            <person name="Zhirakovskaya E."/>
        </authorList>
    </citation>
    <scope>NUCLEOTIDE SEQUENCE</scope>
</reference>
<dbReference type="EMBL" id="UOFR01000029">
    <property type="protein sequence ID" value="VAW94640.1"/>
    <property type="molecule type" value="Genomic_DNA"/>
</dbReference>
<name>A0A3B0ZZF1_9ZZZZ</name>
<dbReference type="Gene3D" id="2.20.70.10">
    <property type="match status" value="1"/>
</dbReference>
<accession>A0A3B0ZZF1</accession>
<dbReference type="InterPro" id="IPR029401">
    <property type="entry name" value="Nudix_N"/>
</dbReference>
<proteinExistence type="predicted"/>
<evidence type="ECO:0000259" key="1">
    <source>
        <dbReference type="PROSITE" id="PS51462"/>
    </source>
</evidence>
<dbReference type="InterPro" id="IPR000086">
    <property type="entry name" value="NUDIX_hydrolase_dom"/>
</dbReference>
<sequence length="179" mass="20662">MKFCSSCGHGVTLRIPEDDNLPRFICDHCDTIHYQNPNIVTGCLPVIGDKVLLCKRAIEPRHGYWTLPAGFMENSETLEDAAMRESAEEAYANVELEQLYTVFSLPHVNQVYILFRARLLDETFKPGIESLEVKLFSEDEIPWDNLAFRTIYHTLKYFFGDRKTGQYTMRSHLIEPAPK</sequence>
<dbReference type="PROSITE" id="PS51462">
    <property type="entry name" value="NUDIX"/>
    <property type="match status" value="1"/>
</dbReference>
<organism evidence="2">
    <name type="scientific">hydrothermal vent metagenome</name>
    <dbReference type="NCBI Taxonomy" id="652676"/>
    <lineage>
        <taxon>unclassified sequences</taxon>
        <taxon>metagenomes</taxon>
        <taxon>ecological metagenomes</taxon>
    </lineage>
</organism>
<dbReference type="PANTHER" id="PTHR43222">
    <property type="entry name" value="NUDIX HYDROLASE 23"/>
    <property type="match status" value="1"/>
</dbReference>
<feature type="domain" description="Nudix hydrolase" evidence="1">
    <location>
        <begin position="36"/>
        <end position="159"/>
    </location>
</feature>
<dbReference type="SUPFAM" id="SSF55811">
    <property type="entry name" value="Nudix"/>
    <property type="match status" value="1"/>
</dbReference>
<dbReference type="InterPro" id="IPR015797">
    <property type="entry name" value="NUDIX_hydrolase-like_dom_sf"/>
</dbReference>